<dbReference type="Gene3D" id="6.10.250.1710">
    <property type="match status" value="1"/>
</dbReference>
<feature type="coiled-coil region" evidence="6">
    <location>
        <begin position="146"/>
        <end position="173"/>
    </location>
</feature>
<evidence type="ECO:0000256" key="3">
    <source>
        <dbReference type="ARBA" id="ARBA00022753"/>
    </source>
</evidence>
<sequence>MNLFFGKAKTKTTAKDAIYKLRDTLDMLEKRQTYLEAKVENELKIAKVNATKNRRVALMALKRKKAFESNIEKINGARMTIETQMMAIENANVNLETMGAMRAGAEAMKNIHGSMDINKVDATMDDIRDQMDVANEISEAISRPVGLGEELDEDELLNELEELEQEELDAKMLETPAPAVYTPNVPTHQPGNRTPLSHLILLIDTIVLLNLRTQEKGGR</sequence>
<evidence type="ECO:0000313" key="8">
    <source>
        <dbReference type="Proteomes" id="UP000242146"/>
    </source>
</evidence>
<gene>
    <name evidence="7" type="ORF">DM01DRAFT_1295899</name>
</gene>
<dbReference type="GO" id="GO:0006900">
    <property type="term" value="P:vesicle budding from membrane"/>
    <property type="evidence" value="ECO:0007669"/>
    <property type="project" value="TreeGrafter"/>
</dbReference>
<dbReference type="GO" id="GO:0032511">
    <property type="term" value="P:late endosome to vacuole transport via multivesicular body sorting pathway"/>
    <property type="evidence" value="ECO:0007669"/>
    <property type="project" value="TreeGrafter"/>
</dbReference>
<proteinExistence type="inferred from homology"/>
<dbReference type="Gene3D" id="1.10.287.1060">
    <property type="entry name" value="ESAT-6-like"/>
    <property type="match status" value="1"/>
</dbReference>
<protein>
    <recommendedName>
        <fullName evidence="4">Vacuolar-sorting protein SNF7</fullName>
    </recommendedName>
    <alternativeName>
        <fullName evidence="5">Vacuolar protein-sorting-associated protein 32</fullName>
    </alternativeName>
</protein>
<dbReference type="GO" id="GO:0009898">
    <property type="term" value="C:cytoplasmic side of plasma membrane"/>
    <property type="evidence" value="ECO:0007669"/>
    <property type="project" value="TreeGrafter"/>
</dbReference>
<name>A0A1X2G4E0_9FUNG</name>
<evidence type="ECO:0000313" key="7">
    <source>
        <dbReference type="EMBL" id="ORX43555.1"/>
    </source>
</evidence>
<dbReference type="PANTHER" id="PTHR22761">
    <property type="entry name" value="CHARGED MULTIVESICULAR BODY PROTEIN"/>
    <property type="match status" value="1"/>
</dbReference>
<dbReference type="GO" id="GO:0000815">
    <property type="term" value="C:ESCRT III complex"/>
    <property type="evidence" value="ECO:0007669"/>
    <property type="project" value="TreeGrafter"/>
</dbReference>
<keyword evidence="8" id="KW-1185">Reference proteome</keyword>
<organism evidence="7 8">
    <name type="scientific">Hesseltinella vesiculosa</name>
    <dbReference type="NCBI Taxonomy" id="101127"/>
    <lineage>
        <taxon>Eukaryota</taxon>
        <taxon>Fungi</taxon>
        <taxon>Fungi incertae sedis</taxon>
        <taxon>Mucoromycota</taxon>
        <taxon>Mucoromycotina</taxon>
        <taxon>Mucoromycetes</taxon>
        <taxon>Mucorales</taxon>
        <taxon>Cunninghamellaceae</taxon>
        <taxon>Hesseltinella</taxon>
    </lineage>
</organism>
<dbReference type="GO" id="GO:0005771">
    <property type="term" value="C:multivesicular body"/>
    <property type="evidence" value="ECO:0007669"/>
    <property type="project" value="TreeGrafter"/>
</dbReference>
<dbReference type="EMBL" id="MCGT01000054">
    <property type="protein sequence ID" value="ORX43555.1"/>
    <property type="molecule type" value="Genomic_DNA"/>
</dbReference>
<evidence type="ECO:0000256" key="4">
    <source>
        <dbReference type="ARBA" id="ARBA00040017"/>
    </source>
</evidence>
<accession>A0A1X2G4E0</accession>
<reference evidence="7 8" key="1">
    <citation type="submission" date="2016-07" db="EMBL/GenBank/DDBJ databases">
        <title>Pervasive Adenine N6-methylation of Active Genes in Fungi.</title>
        <authorList>
            <consortium name="DOE Joint Genome Institute"/>
            <person name="Mondo S.J."/>
            <person name="Dannebaum R.O."/>
            <person name="Kuo R.C."/>
            <person name="Labutti K."/>
            <person name="Haridas S."/>
            <person name="Kuo A."/>
            <person name="Salamov A."/>
            <person name="Ahrendt S.R."/>
            <person name="Lipzen A."/>
            <person name="Sullivan W."/>
            <person name="Andreopoulos W.B."/>
            <person name="Clum A."/>
            <person name="Lindquist E."/>
            <person name="Daum C."/>
            <person name="Ramamoorthy G.K."/>
            <person name="Gryganskyi A."/>
            <person name="Culley D."/>
            <person name="Magnuson J.K."/>
            <person name="James T.Y."/>
            <person name="O'Malley M.A."/>
            <person name="Stajich J.E."/>
            <person name="Spatafora J.W."/>
            <person name="Visel A."/>
            <person name="Grigoriev I.V."/>
        </authorList>
    </citation>
    <scope>NUCLEOTIDE SEQUENCE [LARGE SCALE GENOMIC DNA]</scope>
    <source>
        <strain evidence="7 8">NRRL 3301</strain>
    </source>
</reference>
<dbReference type="AlphaFoldDB" id="A0A1X2G4E0"/>
<evidence type="ECO:0000256" key="6">
    <source>
        <dbReference type="SAM" id="Coils"/>
    </source>
</evidence>
<dbReference type="STRING" id="101127.A0A1X2G4E0"/>
<dbReference type="InterPro" id="IPR005024">
    <property type="entry name" value="Snf7_fam"/>
</dbReference>
<evidence type="ECO:0000256" key="1">
    <source>
        <dbReference type="ARBA" id="ARBA00004177"/>
    </source>
</evidence>
<comment type="subcellular location">
    <subcellularLocation>
        <location evidence="1">Endosome</location>
    </subcellularLocation>
</comment>
<keyword evidence="6" id="KW-0175">Coiled coil</keyword>
<comment type="caution">
    <text evidence="7">The sequence shown here is derived from an EMBL/GenBank/DDBJ whole genome shotgun (WGS) entry which is preliminary data.</text>
</comment>
<comment type="similarity">
    <text evidence="2">Belongs to the SNF7 family.</text>
</comment>
<dbReference type="OrthoDB" id="5592979at2759"/>
<dbReference type="PANTHER" id="PTHR22761:SF10">
    <property type="entry name" value="GH13992P"/>
    <property type="match status" value="1"/>
</dbReference>
<dbReference type="Proteomes" id="UP000242146">
    <property type="component" value="Unassembled WGS sequence"/>
</dbReference>
<evidence type="ECO:0000256" key="2">
    <source>
        <dbReference type="ARBA" id="ARBA00006190"/>
    </source>
</evidence>
<dbReference type="Pfam" id="PF03357">
    <property type="entry name" value="Snf7"/>
    <property type="match status" value="1"/>
</dbReference>
<evidence type="ECO:0000256" key="5">
    <source>
        <dbReference type="ARBA" id="ARBA00042586"/>
    </source>
</evidence>
<keyword evidence="3" id="KW-0967">Endosome</keyword>